<accession>A0ABD5JYE6</accession>
<protein>
    <submittedName>
        <fullName evidence="1">Uncharacterized protein</fullName>
    </submittedName>
</protein>
<gene>
    <name evidence="1" type="ORF">WIX40_13365</name>
</gene>
<organism evidence="1 2">
    <name type="scientific">Ochrobactrum teleogrylli</name>
    <dbReference type="NCBI Taxonomy" id="2479765"/>
    <lineage>
        <taxon>Bacteria</taxon>
        <taxon>Pseudomonadati</taxon>
        <taxon>Pseudomonadota</taxon>
        <taxon>Alphaproteobacteria</taxon>
        <taxon>Hyphomicrobiales</taxon>
        <taxon>Brucellaceae</taxon>
        <taxon>Brucella/Ochrobactrum group</taxon>
        <taxon>Ochrobactrum</taxon>
    </lineage>
</organism>
<sequence>MMEYPSPNRAGQGGLSCGPIRIARQRRPNWEPVRASQKIRDMAISNNKLESLHEMEKLLNLYQYRNVNYERIFRYVSFGNYSPMRNLDRVNVVHGMVALNKSDYAIHKEFGISVDSANYVRKSIYYT</sequence>
<name>A0ABD5JYE6_9HYPH</name>
<evidence type="ECO:0000313" key="1">
    <source>
        <dbReference type="EMBL" id="MEJ5901098.1"/>
    </source>
</evidence>
<proteinExistence type="predicted"/>
<reference evidence="1 2" key="1">
    <citation type="submission" date="2024-03" db="EMBL/GenBank/DDBJ databases">
        <title>Reference genomes for the five species model microbial community.</title>
        <authorList>
            <person name="Padfield D."/>
        </authorList>
    </citation>
    <scope>NUCLEOTIDE SEQUENCE [LARGE SCALE GENOMIC DNA]</scope>
    <source>
        <strain evidence="1 2">AB1</strain>
    </source>
</reference>
<evidence type="ECO:0000313" key="2">
    <source>
        <dbReference type="Proteomes" id="UP001362311"/>
    </source>
</evidence>
<dbReference type="Proteomes" id="UP001362311">
    <property type="component" value="Unassembled WGS sequence"/>
</dbReference>
<comment type="caution">
    <text evidence="1">The sequence shown here is derived from an EMBL/GenBank/DDBJ whole genome shotgun (WGS) entry which is preliminary data.</text>
</comment>
<dbReference type="RefSeq" id="WP_339440185.1">
    <property type="nucleotide sequence ID" value="NZ_JBBHKQ010000001.1"/>
</dbReference>
<dbReference type="EMBL" id="JBBHKQ010000001">
    <property type="protein sequence ID" value="MEJ5901098.1"/>
    <property type="molecule type" value="Genomic_DNA"/>
</dbReference>
<dbReference type="AlphaFoldDB" id="A0ABD5JYE6"/>